<sequence>MDYPGDPNPPYNFNFDENFDPFGLEQLSNYLLTGDGFGLDDTGMDAMAASSSSERVHQDAYATGISHATDSNTSDMQVNLPPDFLYTILLRLTRCENGLRKKKMKRGIRIAFRTKSELEVMDDGYKWRKYGKKSVKDSPNPRNYYKCSVVGCQVKKRVERDRDDFSYVITTYEGVHNHGTPSASSTAISNMDSHPYYYADRASNCSNSSSSS</sequence>
<proteinExistence type="predicted"/>
<evidence type="ECO:0000259" key="6">
    <source>
        <dbReference type="PROSITE" id="PS50811"/>
    </source>
</evidence>
<evidence type="ECO:0000256" key="4">
    <source>
        <dbReference type="ARBA" id="ARBA00023163"/>
    </source>
</evidence>
<dbReference type="SUPFAM" id="SSF118290">
    <property type="entry name" value="WRKY DNA-binding domain"/>
    <property type="match status" value="1"/>
</dbReference>
<keyword evidence="4" id="KW-0804">Transcription</keyword>
<dbReference type="GO" id="GO:0043565">
    <property type="term" value="F:sequence-specific DNA binding"/>
    <property type="evidence" value="ECO:0007669"/>
    <property type="project" value="InterPro"/>
</dbReference>
<dbReference type="Proteomes" id="UP001345219">
    <property type="component" value="Chromosome 17"/>
</dbReference>
<organism evidence="7 8">
    <name type="scientific">Trapa incisa</name>
    <dbReference type="NCBI Taxonomy" id="236973"/>
    <lineage>
        <taxon>Eukaryota</taxon>
        <taxon>Viridiplantae</taxon>
        <taxon>Streptophyta</taxon>
        <taxon>Embryophyta</taxon>
        <taxon>Tracheophyta</taxon>
        <taxon>Spermatophyta</taxon>
        <taxon>Magnoliopsida</taxon>
        <taxon>eudicotyledons</taxon>
        <taxon>Gunneridae</taxon>
        <taxon>Pentapetalae</taxon>
        <taxon>rosids</taxon>
        <taxon>malvids</taxon>
        <taxon>Myrtales</taxon>
        <taxon>Lythraceae</taxon>
        <taxon>Trapa</taxon>
    </lineage>
</organism>
<evidence type="ECO:0000256" key="2">
    <source>
        <dbReference type="ARBA" id="ARBA00023015"/>
    </source>
</evidence>
<dbReference type="FunFam" id="2.20.25.80:FF:000003">
    <property type="entry name" value="WRKY transcription factor 57"/>
    <property type="match status" value="1"/>
</dbReference>
<dbReference type="SMART" id="SM00774">
    <property type="entry name" value="WRKY"/>
    <property type="match status" value="1"/>
</dbReference>
<feature type="domain" description="WRKY" evidence="6">
    <location>
        <begin position="116"/>
        <end position="181"/>
    </location>
</feature>
<evidence type="ECO:0000256" key="3">
    <source>
        <dbReference type="ARBA" id="ARBA00023125"/>
    </source>
</evidence>
<dbReference type="PANTHER" id="PTHR31221:SF377">
    <property type="entry name" value="WRKY TRANSCRIPTION FACTOR 51-RELATED"/>
    <property type="match status" value="1"/>
</dbReference>
<keyword evidence="8" id="KW-1185">Reference proteome</keyword>
<dbReference type="PROSITE" id="PS50811">
    <property type="entry name" value="WRKY"/>
    <property type="match status" value="1"/>
</dbReference>
<dbReference type="InterPro" id="IPR036576">
    <property type="entry name" value="WRKY_dom_sf"/>
</dbReference>
<evidence type="ECO:0000313" key="8">
    <source>
        <dbReference type="Proteomes" id="UP001345219"/>
    </source>
</evidence>
<gene>
    <name evidence="7" type="ORF">SAY87_022624</name>
</gene>
<dbReference type="AlphaFoldDB" id="A0AAN7K184"/>
<keyword evidence="5" id="KW-0539">Nucleus</keyword>
<comment type="subcellular location">
    <subcellularLocation>
        <location evidence="1">Nucleus</location>
    </subcellularLocation>
</comment>
<dbReference type="EMBL" id="JAXIOK010000011">
    <property type="protein sequence ID" value="KAK4759493.1"/>
    <property type="molecule type" value="Genomic_DNA"/>
</dbReference>
<reference evidence="7 8" key="1">
    <citation type="journal article" date="2023" name="Hortic Res">
        <title>Pangenome of water caltrop reveals structural variations and asymmetric subgenome divergence after allopolyploidization.</title>
        <authorList>
            <person name="Zhang X."/>
            <person name="Chen Y."/>
            <person name="Wang L."/>
            <person name="Yuan Y."/>
            <person name="Fang M."/>
            <person name="Shi L."/>
            <person name="Lu R."/>
            <person name="Comes H.P."/>
            <person name="Ma Y."/>
            <person name="Chen Y."/>
            <person name="Huang G."/>
            <person name="Zhou Y."/>
            <person name="Zheng Z."/>
            <person name="Qiu Y."/>
        </authorList>
    </citation>
    <scope>NUCLEOTIDE SEQUENCE [LARGE SCALE GENOMIC DNA]</scope>
    <source>
        <tissue evidence="7">Roots</tissue>
    </source>
</reference>
<dbReference type="InterPro" id="IPR003657">
    <property type="entry name" value="WRKY_dom"/>
</dbReference>
<dbReference type="GO" id="GO:0005634">
    <property type="term" value="C:nucleus"/>
    <property type="evidence" value="ECO:0007669"/>
    <property type="project" value="UniProtKB-SubCell"/>
</dbReference>
<evidence type="ECO:0000313" key="7">
    <source>
        <dbReference type="EMBL" id="KAK4759493.1"/>
    </source>
</evidence>
<evidence type="ECO:0000256" key="5">
    <source>
        <dbReference type="ARBA" id="ARBA00023242"/>
    </source>
</evidence>
<name>A0AAN7K184_9MYRT</name>
<keyword evidence="2" id="KW-0805">Transcription regulation</keyword>
<dbReference type="Pfam" id="PF03106">
    <property type="entry name" value="WRKY"/>
    <property type="match status" value="1"/>
</dbReference>
<comment type="caution">
    <text evidence="7">The sequence shown here is derived from an EMBL/GenBank/DDBJ whole genome shotgun (WGS) entry which is preliminary data.</text>
</comment>
<dbReference type="PANTHER" id="PTHR31221">
    <property type="entry name" value="WRKY TRANSCRIPTION FACTOR PROTEIN 1-RELATED"/>
    <property type="match status" value="1"/>
</dbReference>
<keyword evidence="3" id="KW-0238">DNA-binding</keyword>
<dbReference type="InterPro" id="IPR044810">
    <property type="entry name" value="WRKY_plant"/>
</dbReference>
<protein>
    <recommendedName>
        <fullName evidence="6">WRKY domain-containing protein</fullName>
    </recommendedName>
</protein>
<evidence type="ECO:0000256" key="1">
    <source>
        <dbReference type="ARBA" id="ARBA00004123"/>
    </source>
</evidence>
<dbReference type="GO" id="GO:0003700">
    <property type="term" value="F:DNA-binding transcription factor activity"/>
    <property type="evidence" value="ECO:0007669"/>
    <property type="project" value="InterPro"/>
</dbReference>
<dbReference type="Gene3D" id="2.20.25.80">
    <property type="entry name" value="WRKY domain"/>
    <property type="match status" value="1"/>
</dbReference>
<accession>A0AAN7K184</accession>